<accession>A0AA36MZW6</accession>
<reference evidence="3" key="1">
    <citation type="submission" date="2023-08" db="EMBL/GenBank/DDBJ databases">
        <authorList>
            <person name="Chen Y."/>
            <person name="Shah S."/>
            <person name="Dougan E. K."/>
            <person name="Thang M."/>
            <person name="Chan C."/>
        </authorList>
    </citation>
    <scope>NUCLEOTIDE SEQUENCE</scope>
</reference>
<sequence>MDDSRDQKLQRLLHAIGAGADTDFAIQVLQANNWDLQLALNVILGDAAPEAPVAPIAPSAPSAPSAAPFDPGSPVAPPGLPYEGGFRTPVGFGPLVNDDVRAPMRTGFHETLLTDNAAEQARQDAAREKWRQQEEARRIAAEERARQAAEELHKKNMARQAEEQRLALEKEALERKKQKLQQEDKTAKASRDDDSDEDWDDIPIGQSMLLSDLSAQLAGKDPAPPPPAPPRDEEEEEFDVPPAPAVPLGDLASEAPPVPPVPAPPPEVEPAPEVPEAPAVQSEPEPAKKVEDPVILSLRELRKKYREAQPAELAACLRTLSQCVGRVLSDPQEPKYQRINHEKFRTRVGLEGAVAVLEAIGFLQEGEFLVMEADYARTQGLRLRDAKAKMEVLLSDLERAGF</sequence>
<organism evidence="3 4">
    <name type="scientific">Effrenium voratum</name>
    <dbReference type="NCBI Taxonomy" id="2562239"/>
    <lineage>
        <taxon>Eukaryota</taxon>
        <taxon>Sar</taxon>
        <taxon>Alveolata</taxon>
        <taxon>Dinophyceae</taxon>
        <taxon>Suessiales</taxon>
        <taxon>Symbiodiniaceae</taxon>
        <taxon>Effrenium</taxon>
    </lineage>
</organism>
<evidence type="ECO:0000313" key="3">
    <source>
        <dbReference type="EMBL" id="CAJ1385771.1"/>
    </source>
</evidence>
<dbReference type="Gene3D" id="1.10.8.10">
    <property type="entry name" value="DNA helicase RuvA subunit, C-terminal domain"/>
    <property type="match status" value="1"/>
</dbReference>
<evidence type="ECO:0000259" key="2">
    <source>
        <dbReference type="PROSITE" id="PS50030"/>
    </source>
</evidence>
<dbReference type="InterPro" id="IPR054109">
    <property type="entry name" value="UBA_8"/>
</dbReference>
<name>A0AA36MZW6_9DINO</name>
<feature type="domain" description="UBA" evidence="2">
    <location>
        <begin position="4"/>
        <end position="46"/>
    </location>
</feature>
<feature type="compositionally biased region" description="Basic and acidic residues" evidence="1">
    <location>
        <begin position="121"/>
        <end position="192"/>
    </location>
</feature>
<evidence type="ECO:0000256" key="1">
    <source>
        <dbReference type="SAM" id="MobiDB-lite"/>
    </source>
</evidence>
<dbReference type="InterPro" id="IPR015940">
    <property type="entry name" value="UBA"/>
</dbReference>
<keyword evidence="4" id="KW-1185">Reference proteome</keyword>
<protein>
    <recommendedName>
        <fullName evidence="2">UBA domain-containing protein</fullName>
    </recommendedName>
</protein>
<dbReference type="PROSITE" id="PS50030">
    <property type="entry name" value="UBA"/>
    <property type="match status" value="1"/>
</dbReference>
<feature type="region of interest" description="Disordered" evidence="1">
    <location>
        <begin position="111"/>
        <end position="291"/>
    </location>
</feature>
<dbReference type="InterPro" id="IPR036339">
    <property type="entry name" value="PUB-like_dom_sf"/>
</dbReference>
<dbReference type="Gene3D" id="1.20.58.2190">
    <property type="match status" value="1"/>
</dbReference>
<gene>
    <name evidence="3" type="ORF">EVOR1521_LOCUS12308</name>
</gene>
<feature type="region of interest" description="Disordered" evidence="1">
    <location>
        <begin position="55"/>
        <end position="82"/>
    </location>
</feature>
<dbReference type="Pfam" id="PF22566">
    <property type="entry name" value="UBA_8"/>
    <property type="match status" value="1"/>
</dbReference>
<feature type="compositionally biased region" description="Pro residues" evidence="1">
    <location>
        <begin position="256"/>
        <end position="275"/>
    </location>
</feature>
<dbReference type="AlphaFoldDB" id="A0AA36MZW6"/>
<dbReference type="SUPFAM" id="SSF143503">
    <property type="entry name" value="PUG domain-like"/>
    <property type="match status" value="1"/>
</dbReference>
<dbReference type="EMBL" id="CAUJNA010001280">
    <property type="protein sequence ID" value="CAJ1385771.1"/>
    <property type="molecule type" value="Genomic_DNA"/>
</dbReference>
<evidence type="ECO:0000313" key="4">
    <source>
        <dbReference type="Proteomes" id="UP001178507"/>
    </source>
</evidence>
<proteinExistence type="predicted"/>
<dbReference type="Proteomes" id="UP001178507">
    <property type="component" value="Unassembled WGS sequence"/>
</dbReference>
<comment type="caution">
    <text evidence="3">The sequence shown here is derived from an EMBL/GenBank/DDBJ whole genome shotgun (WGS) entry which is preliminary data.</text>
</comment>
<feature type="compositionally biased region" description="Low complexity" evidence="1">
    <location>
        <begin position="55"/>
        <end position="73"/>
    </location>
</feature>
<dbReference type="CDD" id="cd14273">
    <property type="entry name" value="UBA_TAP-C_like"/>
    <property type="match status" value="1"/>
</dbReference>